<evidence type="ECO:0000313" key="2">
    <source>
        <dbReference type="EMBL" id="CAG8483591.1"/>
    </source>
</evidence>
<evidence type="ECO:0000256" key="1">
    <source>
        <dbReference type="SAM" id="MobiDB-lite"/>
    </source>
</evidence>
<feature type="compositionally biased region" description="Acidic residues" evidence="1">
    <location>
        <begin position="49"/>
        <end position="66"/>
    </location>
</feature>
<sequence>MEKRVVGGPLNRPFPLVTELENSDEGDTEENCEDEIEEEDNGKIHSNDFDEEDTEENCEDETEEEDNGKIHSNDFRLIFDATIYAGRK</sequence>
<dbReference type="Proteomes" id="UP000789739">
    <property type="component" value="Unassembled WGS sequence"/>
</dbReference>
<proteinExistence type="predicted"/>
<gene>
    <name evidence="2" type="ORF">PBRASI_LOCUS1714</name>
</gene>
<feature type="region of interest" description="Disordered" evidence="1">
    <location>
        <begin position="1"/>
        <end position="72"/>
    </location>
</feature>
<reference evidence="2" key="1">
    <citation type="submission" date="2021-06" db="EMBL/GenBank/DDBJ databases">
        <authorList>
            <person name="Kallberg Y."/>
            <person name="Tangrot J."/>
            <person name="Rosling A."/>
        </authorList>
    </citation>
    <scope>NUCLEOTIDE SEQUENCE</scope>
    <source>
        <strain evidence="2">BR232B</strain>
    </source>
</reference>
<keyword evidence="3" id="KW-1185">Reference proteome</keyword>
<feature type="compositionally biased region" description="Acidic residues" evidence="1">
    <location>
        <begin position="21"/>
        <end position="40"/>
    </location>
</feature>
<accession>A0A9N8WAZ1</accession>
<protein>
    <submittedName>
        <fullName evidence="2">7868_t:CDS:1</fullName>
    </submittedName>
</protein>
<organism evidence="2 3">
    <name type="scientific">Paraglomus brasilianum</name>
    <dbReference type="NCBI Taxonomy" id="144538"/>
    <lineage>
        <taxon>Eukaryota</taxon>
        <taxon>Fungi</taxon>
        <taxon>Fungi incertae sedis</taxon>
        <taxon>Mucoromycota</taxon>
        <taxon>Glomeromycotina</taxon>
        <taxon>Glomeromycetes</taxon>
        <taxon>Paraglomerales</taxon>
        <taxon>Paraglomeraceae</taxon>
        <taxon>Paraglomus</taxon>
    </lineage>
</organism>
<dbReference type="AlphaFoldDB" id="A0A9N8WAZ1"/>
<comment type="caution">
    <text evidence="2">The sequence shown here is derived from an EMBL/GenBank/DDBJ whole genome shotgun (WGS) entry which is preliminary data.</text>
</comment>
<dbReference type="EMBL" id="CAJVPI010000118">
    <property type="protein sequence ID" value="CAG8483591.1"/>
    <property type="molecule type" value="Genomic_DNA"/>
</dbReference>
<evidence type="ECO:0000313" key="3">
    <source>
        <dbReference type="Proteomes" id="UP000789739"/>
    </source>
</evidence>
<name>A0A9N8WAZ1_9GLOM</name>